<dbReference type="SUPFAM" id="SSF51735">
    <property type="entry name" value="NAD(P)-binding Rossmann-fold domains"/>
    <property type="match status" value="1"/>
</dbReference>
<dbReference type="Gene3D" id="3.30.70.1450">
    <property type="entry name" value="Regulator of K+ conductance, C-terminal domain"/>
    <property type="match status" value="1"/>
</dbReference>
<dbReference type="KEGG" id="pace:A6070_00565"/>
<dbReference type="GO" id="GO:0006813">
    <property type="term" value="P:potassium ion transport"/>
    <property type="evidence" value="ECO:0007669"/>
    <property type="project" value="InterPro"/>
</dbReference>
<accession>A0A1L3GFW2</accession>
<feature type="transmembrane region" description="Helical" evidence="2">
    <location>
        <begin position="61"/>
        <end position="86"/>
    </location>
</feature>
<feature type="transmembrane region" description="Helical" evidence="2">
    <location>
        <begin position="7"/>
        <end position="27"/>
    </location>
</feature>
<evidence type="ECO:0000256" key="1">
    <source>
        <dbReference type="ARBA" id="ARBA00004651"/>
    </source>
</evidence>
<dbReference type="InterPro" id="IPR036721">
    <property type="entry name" value="RCK_C_sf"/>
</dbReference>
<dbReference type="PANTHER" id="PTHR43833:SF9">
    <property type="entry name" value="POTASSIUM CHANNEL PROTEIN YUGO-RELATED"/>
    <property type="match status" value="1"/>
</dbReference>
<dbReference type="PROSITE" id="PS51201">
    <property type="entry name" value="RCK_N"/>
    <property type="match status" value="1"/>
</dbReference>
<sequence length="337" mass="36724">MRPVRNLRVSLLILVLTLGLGTAGYIVLEGWDFLDALYMTVITLATVGYKEVHDLSTNGKIFTIGLILFGVAAIAYAFGSLLQLMVEGQILRILGRRKLEKRINQLEGHYIVCGYGRIGTLVSQEFLSRPVAFIVVERDPVICERLAKEKILFVQGDATDDDTLIQAGILRAKGLITAVTSESANVYITLTARGLNPDLFILARSVEEGSEIKLKRAGATKVISPYRIGANRMAWAVLRPSVVDFIDIAIGSESLELQLEEIRVAPNSSLVARTLISAGIRRAWGIMIIAIKKSSGAMLFNPESSTTIDAEDILIILGKPPDIRNLEKVACGESSDA</sequence>
<dbReference type="InterPro" id="IPR050721">
    <property type="entry name" value="Trk_Ktr_HKT_K-transport"/>
</dbReference>
<dbReference type="RefSeq" id="WP_072286584.1">
    <property type="nucleotide sequence ID" value="NZ_CP015455.1"/>
</dbReference>
<organism evidence="5 6">
    <name type="scientific">Syntrophotalea acetylenica</name>
    <name type="common">Pelobacter acetylenicus</name>
    <dbReference type="NCBI Taxonomy" id="29542"/>
    <lineage>
        <taxon>Bacteria</taxon>
        <taxon>Pseudomonadati</taxon>
        <taxon>Thermodesulfobacteriota</taxon>
        <taxon>Desulfuromonadia</taxon>
        <taxon>Desulfuromonadales</taxon>
        <taxon>Syntrophotaleaceae</taxon>
        <taxon>Syntrophotalea</taxon>
    </lineage>
</organism>
<keyword evidence="2" id="KW-0472">Membrane</keyword>
<evidence type="ECO:0000313" key="5">
    <source>
        <dbReference type="EMBL" id="APG24739.1"/>
    </source>
</evidence>
<dbReference type="InterPro" id="IPR006037">
    <property type="entry name" value="RCK_C"/>
</dbReference>
<keyword evidence="2" id="KW-0812">Transmembrane</keyword>
<dbReference type="Pfam" id="PF07885">
    <property type="entry name" value="Ion_trans_2"/>
    <property type="match status" value="1"/>
</dbReference>
<dbReference type="InterPro" id="IPR013099">
    <property type="entry name" value="K_chnl_dom"/>
</dbReference>
<feature type="transmembrane region" description="Helical" evidence="2">
    <location>
        <begin position="33"/>
        <end position="49"/>
    </location>
</feature>
<feature type="domain" description="RCK C-terminal" evidence="4">
    <location>
        <begin position="243"/>
        <end position="332"/>
    </location>
</feature>
<dbReference type="Gene3D" id="1.10.287.70">
    <property type="match status" value="1"/>
</dbReference>
<dbReference type="SUPFAM" id="SSF81324">
    <property type="entry name" value="Voltage-gated potassium channels"/>
    <property type="match status" value="1"/>
</dbReference>
<proteinExistence type="predicted"/>
<dbReference type="Pfam" id="PF02254">
    <property type="entry name" value="TrkA_N"/>
    <property type="match status" value="1"/>
</dbReference>
<dbReference type="GO" id="GO:0005886">
    <property type="term" value="C:plasma membrane"/>
    <property type="evidence" value="ECO:0007669"/>
    <property type="project" value="UniProtKB-SubCell"/>
</dbReference>
<protein>
    <submittedName>
        <fullName evidence="5">Potassium transporter TrkA</fullName>
    </submittedName>
</protein>
<reference evidence="5 6" key="1">
    <citation type="journal article" date="2017" name="Genome Announc.">
        <title>Complete Genome Sequences of Two Acetylene-Fermenting Pelobacter acetylenicus Strains.</title>
        <authorList>
            <person name="Sutton J.M."/>
            <person name="Baesman S.M."/>
            <person name="Fierst J.L."/>
            <person name="Poret-Peterson A.T."/>
            <person name="Oremland R.S."/>
            <person name="Dunlap D.S."/>
            <person name="Akob D.M."/>
        </authorList>
    </citation>
    <scope>NUCLEOTIDE SEQUENCE [LARGE SCALE GENOMIC DNA]</scope>
    <source>
        <strain evidence="5 6">DSM 3247</strain>
    </source>
</reference>
<dbReference type="AlphaFoldDB" id="A0A1L3GFW2"/>
<dbReference type="InterPro" id="IPR036291">
    <property type="entry name" value="NAD(P)-bd_dom_sf"/>
</dbReference>
<dbReference type="Proteomes" id="UP000182264">
    <property type="component" value="Chromosome"/>
</dbReference>
<dbReference type="PANTHER" id="PTHR43833">
    <property type="entry name" value="POTASSIUM CHANNEL PROTEIN 2-RELATED-RELATED"/>
    <property type="match status" value="1"/>
</dbReference>
<name>A0A1L3GFW2_SYNAC</name>
<evidence type="ECO:0000313" key="6">
    <source>
        <dbReference type="Proteomes" id="UP000182264"/>
    </source>
</evidence>
<dbReference type="PROSITE" id="PS51202">
    <property type="entry name" value="RCK_C"/>
    <property type="match status" value="1"/>
</dbReference>
<keyword evidence="6" id="KW-1185">Reference proteome</keyword>
<evidence type="ECO:0000256" key="2">
    <source>
        <dbReference type="SAM" id="Phobius"/>
    </source>
</evidence>
<dbReference type="SUPFAM" id="SSF116726">
    <property type="entry name" value="TrkA C-terminal domain-like"/>
    <property type="match status" value="1"/>
</dbReference>
<evidence type="ECO:0000259" key="3">
    <source>
        <dbReference type="PROSITE" id="PS51201"/>
    </source>
</evidence>
<evidence type="ECO:0000259" key="4">
    <source>
        <dbReference type="PROSITE" id="PS51202"/>
    </source>
</evidence>
<dbReference type="InterPro" id="IPR003148">
    <property type="entry name" value="RCK_N"/>
</dbReference>
<comment type="subcellular location">
    <subcellularLocation>
        <location evidence="1">Cell membrane</location>
        <topology evidence="1">Multi-pass membrane protein</topology>
    </subcellularLocation>
</comment>
<dbReference type="STRING" id="29542.A6070_00565"/>
<dbReference type="Gene3D" id="3.40.50.720">
    <property type="entry name" value="NAD(P)-binding Rossmann-like Domain"/>
    <property type="match status" value="1"/>
</dbReference>
<gene>
    <name evidence="5" type="ORF">A7E75_06630</name>
</gene>
<dbReference type="GO" id="GO:0008324">
    <property type="term" value="F:monoatomic cation transmembrane transporter activity"/>
    <property type="evidence" value="ECO:0007669"/>
    <property type="project" value="InterPro"/>
</dbReference>
<feature type="domain" description="RCK N-terminal" evidence="3">
    <location>
        <begin position="107"/>
        <end position="224"/>
    </location>
</feature>
<dbReference type="OrthoDB" id="9781411at2"/>
<keyword evidence="2" id="KW-1133">Transmembrane helix</keyword>
<dbReference type="EMBL" id="CP015518">
    <property type="protein sequence ID" value="APG24739.1"/>
    <property type="molecule type" value="Genomic_DNA"/>
</dbReference>
<dbReference type="Pfam" id="PF02080">
    <property type="entry name" value="TrkA_C"/>
    <property type="match status" value="1"/>
</dbReference>